<reference evidence="1 2" key="1">
    <citation type="submission" date="2016-02" db="EMBL/GenBank/DDBJ databases">
        <title>Genome analysis of coral dinoflagellate symbionts highlights evolutionary adaptations to a symbiotic lifestyle.</title>
        <authorList>
            <person name="Aranda M."/>
            <person name="Li Y."/>
            <person name="Liew Y.J."/>
            <person name="Baumgarten S."/>
            <person name="Simakov O."/>
            <person name="Wilson M."/>
            <person name="Piel J."/>
            <person name="Ashoor H."/>
            <person name="Bougouffa S."/>
            <person name="Bajic V.B."/>
            <person name="Ryu T."/>
            <person name="Ravasi T."/>
            <person name="Bayer T."/>
            <person name="Micklem G."/>
            <person name="Kim H."/>
            <person name="Bhak J."/>
            <person name="Lajeunesse T.C."/>
            <person name="Voolstra C.R."/>
        </authorList>
    </citation>
    <scope>NUCLEOTIDE SEQUENCE [LARGE SCALE GENOMIC DNA]</scope>
    <source>
        <strain evidence="1 2">CCMP2467</strain>
    </source>
</reference>
<dbReference type="Proteomes" id="UP000186817">
    <property type="component" value="Unassembled WGS sequence"/>
</dbReference>
<comment type="caution">
    <text evidence="1">The sequence shown here is derived from an EMBL/GenBank/DDBJ whole genome shotgun (WGS) entry which is preliminary data.</text>
</comment>
<dbReference type="EMBL" id="LSRX01003693">
    <property type="protein sequence ID" value="OLP74460.1"/>
    <property type="molecule type" value="Genomic_DNA"/>
</dbReference>
<proteinExistence type="predicted"/>
<accession>A0A1Q9BV38</accession>
<sequence length="43" mass="4171">PALALAILGPTEAGLSRGQGRLVAQARGGSGWVALFPPAQSAG</sequence>
<feature type="non-terminal residue" evidence="1">
    <location>
        <position position="1"/>
    </location>
</feature>
<evidence type="ECO:0000313" key="1">
    <source>
        <dbReference type="EMBL" id="OLP74460.1"/>
    </source>
</evidence>
<evidence type="ECO:0000313" key="2">
    <source>
        <dbReference type="Proteomes" id="UP000186817"/>
    </source>
</evidence>
<keyword evidence="2" id="KW-1185">Reference proteome</keyword>
<gene>
    <name evidence="1" type="ORF">AK812_SmicGene45994</name>
</gene>
<organism evidence="1 2">
    <name type="scientific">Symbiodinium microadriaticum</name>
    <name type="common">Dinoflagellate</name>
    <name type="synonym">Zooxanthella microadriatica</name>
    <dbReference type="NCBI Taxonomy" id="2951"/>
    <lineage>
        <taxon>Eukaryota</taxon>
        <taxon>Sar</taxon>
        <taxon>Alveolata</taxon>
        <taxon>Dinophyceae</taxon>
        <taxon>Suessiales</taxon>
        <taxon>Symbiodiniaceae</taxon>
        <taxon>Symbiodinium</taxon>
    </lineage>
</organism>
<protein>
    <submittedName>
        <fullName evidence="1">Uncharacterized protein</fullName>
    </submittedName>
</protein>
<dbReference type="AlphaFoldDB" id="A0A1Q9BV38"/>
<name>A0A1Q9BV38_SYMMI</name>
<feature type="non-terminal residue" evidence="1">
    <location>
        <position position="43"/>
    </location>
</feature>